<accession>A0ABP9XWZ0</accession>
<dbReference type="Pfam" id="PF12400">
    <property type="entry name" value="STIMATE"/>
    <property type="match status" value="1"/>
</dbReference>
<dbReference type="InterPro" id="IPR022127">
    <property type="entry name" value="STIMATE/YPL162C"/>
</dbReference>
<dbReference type="EMBL" id="BAABUJ010000010">
    <property type="protein sequence ID" value="GAA5798562.1"/>
    <property type="molecule type" value="Genomic_DNA"/>
</dbReference>
<protein>
    <submittedName>
        <fullName evidence="1">Uncharacterized protein</fullName>
    </submittedName>
</protein>
<reference evidence="1 2" key="1">
    <citation type="submission" date="2024-04" db="EMBL/GenBank/DDBJ databases">
        <title>genome sequences of Mucor flavus KT1a and Helicostylum pulchrum KT1b strains isolation_sourced from the surface of a dry-aged beef.</title>
        <authorList>
            <person name="Toyotome T."/>
            <person name="Hosono M."/>
            <person name="Torimaru M."/>
            <person name="Fukuda K."/>
            <person name="Mikami N."/>
        </authorList>
    </citation>
    <scope>NUCLEOTIDE SEQUENCE [LARGE SCALE GENOMIC DNA]</scope>
    <source>
        <strain evidence="1 2">KT1b</strain>
    </source>
</reference>
<sequence length="87" mass="10061">MLIFPLIMNAIQFWLTDTILKVHELSTSSISNSKESTKLPYYHHHPPSFKNTKKESSYFSAPLFAVFIEQTERTPLIFPPSNNRMSS</sequence>
<evidence type="ECO:0000313" key="2">
    <source>
        <dbReference type="Proteomes" id="UP001476247"/>
    </source>
</evidence>
<name>A0ABP9XWZ0_9FUNG</name>
<comment type="caution">
    <text evidence="1">The sequence shown here is derived from an EMBL/GenBank/DDBJ whole genome shotgun (WGS) entry which is preliminary data.</text>
</comment>
<organism evidence="1 2">
    <name type="scientific">Helicostylum pulchrum</name>
    <dbReference type="NCBI Taxonomy" id="562976"/>
    <lineage>
        <taxon>Eukaryota</taxon>
        <taxon>Fungi</taxon>
        <taxon>Fungi incertae sedis</taxon>
        <taxon>Mucoromycota</taxon>
        <taxon>Mucoromycotina</taxon>
        <taxon>Mucoromycetes</taxon>
        <taxon>Mucorales</taxon>
        <taxon>Mucorineae</taxon>
        <taxon>Mucoraceae</taxon>
        <taxon>Helicostylum</taxon>
    </lineage>
</organism>
<keyword evidence="2" id="KW-1185">Reference proteome</keyword>
<proteinExistence type="predicted"/>
<dbReference type="Proteomes" id="UP001476247">
    <property type="component" value="Unassembled WGS sequence"/>
</dbReference>
<evidence type="ECO:0000313" key="1">
    <source>
        <dbReference type="EMBL" id="GAA5798562.1"/>
    </source>
</evidence>
<gene>
    <name evidence="1" type="ORF">HPULCUR_003967</name>
</gene>